<evidence type="ECO:0000313" key="1">
    <source>
        <dbReference type="EMBL" id="KAL2491969.1"/>
    </source>
</evidence>
<organism evidence="1 2">
    <name type="scientific">Abeliophyllum distichum</name>
    <dbReference type="NCBI Taxonomy" id="126358"/>
    <lineage>
        <taxon>Eukaryota</taxon>
        <taxon>Viridiplantae</taxon>
        <taxon>Streptophyta</taxon>
        <taxon>Embryophyta</taxon>
        <taxon>Tracheophyta</taxon>
        <taxon>Spermatophyta</taxon>
        <taxon>Magnoliopsida</taxon>
        <taxon>eudicotyledons</taxon>
        <taxon>Gunneridae</taxon>
        <taxon>Pentapetalae</taxon>
        <taxon>asterids</taxon>
        <taxon>lamiids</taxon>
        <taxon>Lamiales</taxon>
        <taxon>Oleaceae</taxon>
        <taxon>Forsythieae</taxon>
        <taxon>Abeliophyllum</taxon>
    </lineage>
</organism>
<comment type="caution">
    <text evidence="1">The sequence shown here is derived from an EMBL/GenBank/DDBJ whole genome shotgun (WGS) entry which is preliminary data.</text>
</comment>
<dbReference type="AlphaFoldDB" id="A0ABD1RVD0"/>
<protein>
    <submittedName>
        <fullName evidence="1">Uncharacterized protein</fullName>
    </submittedName>
</protein>
<gene>
    <name evidence="1" type="ORF">Adt_27597</name>
</gene>
<proteinExistence type="predicted"/>
<accession>A0ABD1RVD0</accession>
<name>A0ABD1RVD0_9LAMI</name>
<reference evidence="2" key="1">
    <citation type="submission" date="2024-07" db="EMBL/GenBank/DDBJ databases">
        <title>Two chromosome-level genome assemblies of Korean endemic species Abeliophyllum distichum and Forsythia ovata (Oleaceae).</title>
        <authorList>
            <person name="Jang H."/>
        </authorList>
    </citation>
    <scope>NUCLEOTIDE SEQUENCE [LARGE SCALE GENOMIC DNA]</scope>
</reference>
<keyword evidence="2" id="KW-1185">Reference proteome</keyword>
<dbReference type="EMBL" id="JBFOLK010000008">
    <property type="protein sequence ID" value="KAL2491969.1"/>
    <property type="molecule type" value="Genomic_DNA"/>
</dbReference>
<evidence type="ECO:0000313" key="2">
    <source>
        <dbReference type="Proteomes" id="UP001604336"/>
    </source>
</evidence>
<dbReference type="Proteomes" id="UP001604336">
    <property type="component" value="Unassembled WGS sequence"/>
</dbReference>
<sequence>MDQFVSGSSLHFDNIAVCRPSHLSSHKEEKEAVGIIQHRLRLEFHLAQNQKNLLPSVFLSPSRSRTLGQGVFTASNLDLNPASLSLQFLNLSQNPLQNCSLWV</sequence>